<sequence>MSGPGSWAALALVCLAACATAVLAYGHYRWNEAMRHLRDALTAQAVPIIPARVDFASLAGLPAPVQRYLRLVLVDGAPVVAGVRIRQIGSMKLSQAASRWTSLTADQQVVTQRAGFGWNARIAMLPGVHVLVRDSYVAGEGALRAAVFGLFTVAELGGTVDMAQGELMRFLAEAVWYPTALLPGHGVSWTAIDAQHARATLIDGAHTVSLVFRFDQHGLVEGIRADARGRAIDGKTVPTSWSGRFWGYRTVGTMLVPRNGEVAWELPEGLQPYWRGEVQRVVYAFAQ</sequence>
<name>A0AA48W9R3_9BURK</name>
<dbReference type="Proteomes" id="UP000662888">
    <property type="component" value="Chromosome"/>
</dbReference>
<evidence type="ECO:0000313" key="2">
    <source>
        <dbReference type="Proteomes" id="UP000662888"/>
    </source>
</evidence>
<reference evidence="1 2" key="1">
    <citation type="submission" date="2020-11" db="EMBL/GenBank/DDBJ databases">
        <authorList>
            <person name="Sun Q."/>
        </authorList>
    </citation>
    <scope>NUCLEOTIDE SEQUENCE [LARGE SCALE GENOMIC DNA]</scope>
    <source>
        <strain evidence="1 2">P8398</strain>
    </source>
</reference>
<dbReference type="RefSeq" id="WP_206087173.1">
    <property type="nucleotide sequence ID" value="NZ_CP065053.1"/>
</dbReference>
<protein>
    <submittedName>
        <fullName evidence="1">Uncharacterized protein</fullName>
    </submittedName>
</protein>
<proteinExistence type="predicted"/>
<dbReference type="InterPro" id="IPR054213">
    <property type="entry name" value="DUF6920"/>
</dbReference>
<keyword evidence="2" id="KW-1185">Reference proteome</keyword>
<accession>A0AA48W9R3</accession>
<organism evidence="1 2">
    <name type="scientific">Massilia antarctica</name>
    <dbReference type="NCBI Taxonomy" id="2765360"/>
    <lineage>
        <taxon>Bacteria</taxon>
        <taxon>Pseudomonadati</taxon>
        <taxon>Pseudomonadota</taxon>
        <taxon>Betaproteobacteria</taxon>
        <taxon>Burkholderiales</taxon>
        <taxon>Oxalobacteraceae</taxon>
        <taxon>Telluria group</taxon>
        <taxon>Massilia</taxon>
    </lineage>
</organism>
<gene>
    <name evidence="1" type="ORF">IV454_17795</name>
</gene>
<evidence type="ECO:0000313" key="1">
    <source>
        <dbReference type="EMBL" id="QPI47467.1"/>
    </source>
</evidence>
<dbReference type="EMBL" id="CP065053">
    <property type="protein sequence ID" value="QPI47467.1"/>
    <property type="molecule type" value="Genomic_DNA"/>
</dbReference>
<dbReference type="Pfam" id="PF21900">
    <property type="entry name" value="DUF6920"/>
    <property type="match status" value="1"/>
</dbReference>